<feature type="compositionally biased region" description="Low complexity" evidence="8">
    <location>
        <begin position="432"/>
        <end position="454"/>
    </location>
</feature>
<dbReference type="InterPro" id="IPR002401">
    <property type="entry name" value="Cyt_P450_E_grp-I"/>
</dbReference>
<dbReference type="PANTHER" id="PTHR24305:SF77">
    <property type="entry name" value="CYTOCHROME P450 MONOOXYGENASE"/>
    <property type="match status" value="1"/>
</dbReference>
<evidence type="ECO:0000256" key="6">
    <source>
        <dbReference type="ARBA" id="ARBA00023004"/>
    </source>
</evidence>
<name>A0ABR3ZRS8_9PEZI</name>
<dbReference type="Proteomes" id="UP001583186">
    <property type="component" value="Unassembled WGS sequence"/>
</dbReference>
<comment type="cofactor">
    <cofactor evidence="1">
        <name>heme</name>
        <dbReference type="ChEBI" id="CHEBI:30413"/>
    </cofactor>
</comment>
<sequence>MALFAAAYAPAVALVLVATAILYYVLSAITAARRLRAFPGPRIASFSYYWMATTAYSGRMWEIYYKQATLQYGDVVRIGPGELLTSDPAIIRRLSATRTPQYRRSDWYNPNRLDPYEHSMFSLRDDVAHDRLKGRTAAAYAGRENPALEAEVDAVLKQLVDVIRTRYVATRKPLDLAVLAQYFTLDSITKVAFGQAFGFLEREEDVHAYLQSILDIAPVMQMSSEVPFLNRIVTSPLVLSLAGPKVTDKAGIGRMMGVARNIVAERFVPDAKDRRDMLGAFVRNGLSQRECETEALFQIIAGSDTTATAIRMTLLYIMTTPRVHARLREEVDHECADLGDDEIVPNSRAETLPYLQAVVLEGLRMHPPFVGLPFKEVPPQGDTLPDGRFVPGGTRIAPSIWALTRRKDVFGEDVDVFRPERWLSNEPVHSEANSAAIGNGNGAANGNDKTNGTASERSEDQERIANMRRTVDLIFGYGRWACAGKTLAFLELNKTLVEMMRRFELQLVYPLRPVSQINHNLFLQRDMWMQATERTRKA</sequence>
<evidence type="ECO:0000256" key="5">
    <source>
        <dbReference type="ARBA" id="ARBA00023002"/>
    </source>
</evidence>
<feature type="region of interest" description="Disordered" evidence="8">
    <location>
        <begin position="428"/>
        <end position="463"/>
    </location>
</feature>
<dbReference type="SUPFAM" id="SSF48264">
    <property type="entry name" value="Cytochrome P450"/>
    <property type="match status" value="1"/>
</dbReference>
<keyword evidence="9" id="KW-0472">Membrane</keyword>
<keyword evidence="7" id="KW-0503">Monooxygenase</keyword>
<dbReference type="InterPro" id="IPR036396">
    <property type="entry name" value="Cyt_P450_sf"/>
</dbReference>
<feature type="transmembrane region" description="Helical" evidence="9">
    <location>
        <begin position="6"/>
        <end position="26"/>
    </location>
</feature>
<evidence type="ECO:0000256" key="7">
    <source>
        <dbReference type="ARBA" id="ARBA00023033"/>
    </source>
</evidence>
<proteinExistence type="inferred from homology"/>
<dbReference type="PRINTS" id="PR00385">
    <property type="entry name" value="P450"/>
</dbReference>
<keyword evidence="9" id="KW-1133">Transmembrane helix</keyword>
<evidence type="ECO:0000313" key="10">
    <source>
        <dbReference type="EMBL" id="KAL1902503.1"/>
    </source>
</evidence>
<comment type="similarity">
    <text evidence="2">Belongs to the cytochrome P450 family.</text>
</comment>
<keyword evidence="5" id="KW-0560">Oxidoreductase</keyword>
<keyword evidence="6" id="KW-0408">Iron</keyword>
<keyword evidence="3" id="KW-0349">Heme</keyword>
<protein>
    <recommendedName>
        <fullName evidence="12">Cytochrome P450 monooxygenase</fullName>
    </recommendedName>
</protein>
<keyword evidence="11" id="KW-1185">Reference proteome</keyword>
<evidence type="ECO:0000256" key="4">
    <source>
        <dbReference type="ARBA" id="ARBA00022723"/>
    </source>
</evidence>
<comment type="caution">
    <text evidence="10">The sequence shown here is derived from an EMBL/GenBank/DDBJ whole genome shotgun (WGS) entry which is preliminary data.</text>
</comment>
<dbReference type="EMBL" id="JAWCUI010000005">
    <property type="protein sequence ID" value="KAL1902503.1"/>
    <property type="molecule type" value="Genomic_DNA"/>
</dbReference>
<dbReference type="Pfam" id="PF00067">
    <property type="entry name" value="p450"/>
    <property type="match status" value="1"/>
</dbReference>
<evidence type="ECO:0000256" key="2">
    <source>
        <dbReference type="ARBA" id="ARBA00010617"/>
    </source>
</evidence>
<dbReference type="PANTHER" id="PTHR24305">
    <property type="entry name" value="CYTOCHROME P450"/>
    <property type="match status" value="1"/>
</dbReference>
<reference evidence="10 11" key="1">
    <citation type="journal article" date="2024" name="IMA Fungus">
        <title>IMA Genome - F19 : A genome assembly and annotation guide to empower mycologists, including annotated draft genome sequences of Ceratocystis pirilliformis, Diaporthe australafricana, Fusarium ophioides, Paecilomyces lecythidis, and Sporothrix stenoceras.</title>
        <authorList>
            <person name="Aylward J."/>
            <person name="Wilson A.M."/>
            <person name="Visagie C.M."/>
            <person name="Spraker J."/>
            <person name="Barnes I."/>
            <person name="Buitendag C."/>
            <person name="Ceriani C."/>
            <person name="Del Mar Angel L."/>
            <person name="du Plessis D."/>
            <person name="Fuchs T."/>
            <person name="Gasser K."/>
            <person name="Kramer D."/>
            <person name="Li W."/>
            <person name="Munsamy K."/>
            <person name="Piso A."/>
            <person name="Price J.L."/>
            <person name="Sonnekus B."/>
            <person name="Thomas C."/>
            <person name="van der Nest A."/>
            <person name="van Dijk A."/>
            <person name="van Heerden A."/>
            <person name="van Vuuren N."/>
            <person name="Yilmaz N."/>
            <person name="Duong T.A."/>
            <person name="van der Merwe N.A."/>
            <person name="Wingfield M.J."/>
            <person name="Wingfield B.D."/>
        </authorList>
    </citation>
    <scope>NUCLEOTIDE SEQUENCE [LARGE SCALE GENOMIC DNA]</scope>
    <source>
        <strain evidence="10 11">CMW 5346</strain>
    </source>
</reference>
<evidence type="ECO:0000256" key="3">
    <source>
        <dbReference type="ARBA" id="ARBA00022617"/>
    </source>
</evidence>
<keyword evidence="4" id="KW-0479">Metal-binding</keyword>
<evidence type="ECO:0000256" key="8">
    <source>
        <dbReference type="SAM" id="MobiDB-lite"/>
    </source>
</evidence>
<dbReference type="InterPro" id="IPR050121">
    <property type="entry name" value="Cytochrome_P450_monoxygenase"/>
</dbReference>
<organism evidence="10 11">
    <name type="scientific">Sporothrix stenoceras</name>
    <dbReference type="NCBI Taxonomy" id="5173"/>
    <lineage>
        <taxon>Eukaryota</taxon>
        <taxon>Fungi</taxon>
        <taxon>Dikarya</taxon>
        <taxon>Ascomycota</taxon>
        <taxon>Pezizomycotina</taxon>
        <taxon>Sordariomycetes</taxon>
        <taxon>Sordariomycetidae</taxon>
        <taxon>Ophiostomatales</taxon>
        <taxon>Ophiostomataceae</taxon>
        <taxon>Sporothrix</taxon>
    </lineage>
</organism>
<keyword evidence="9" id="KW-0812">Transmembrane</keyword>
<dbReference type="InterPro" id="IPR001128">
    <property type="entry name" value="Cyt_P450"/>
</dbReference>
<accession>A0ABR3ZRS8</accession>
<dbReference type="CDD" id="cd11060">
    <property type="entry name" value="CYP57A1-like"/>
    <property type="match status" value="1"/>
</dbReference>
<gene>
    <name evidence="10" type="ORF">Sste5346_001484</name>
</gene>
<dbReference type="Gene3D" id="1.10.630.10">
    <property type="entry name" value="Cytochrome P450"/>
    <property type="match status" value="1"/>
</dbReference>
<dbReference type="PRINTS" id="PR00463">
    <property type="entry name" value="EP450I"/>
</dbReference>
<evidence type="ECO:0008006" key="12">
    <source>
        <dbReference type="Google" id="ProtNLM"/>
    </source>
</evidence>
<evidence type="ECO:0000256" key="9">
    <source>
        <dbReference type="SAM" id="Phobius"/>
    </source>
</evidence>
<evidence type="ECO:0000313" key="11">
    <source>
        <dbReference type="Proteomes" id="UP001583186"/>
    </source>
</evidence>
<evidence type="ECO:0000256" key="1">
    <source>
        <dbReference type="ARBA" id="ARBA00001971"/>
    </source>
</evidence>